<dbReference type="EMBL" id="JBBWWR010000012">
    <property type="protein sequence ID" value="KAK8959347.1"/>
    <property type="molecule type" value="Genomic_DNA"/>
</dbReference>
<evidence type="ECO:0000256" key="1">
    <source>
        <dbReference type="SAM" id="MobiDB-lite"/>
    </source>
</evidence>
<evidence type="ECO:0000313" key="3">
    <source>
        <dbReference type="EMBL" id="KAK8959347.1"/>
    </source>
</evidence>
<dbReference type="Gene3D" id="1.25.40.280">
    <property type="entry name" value="alix/aip1 like domains"/>
    <property type="match status" value="1"/>
</dbReference>
<feature type="region of interest" description="Disordered" evidence="1">
    <location>
        <begin position="1"/>
        <end position="66"/>
    </location>
</feature>
<protein>
    <recommendedName>
        <fullName evidence="2">BRO1 domain-containing protein</fullName>
    </recommendedName>
</protein>
<comment type="caution">
    <text evidence="3">The sequence shown here is derived from an EMBL/GenBank/DDBJ whole genome shotgun (WGS) entry which is preliminary data.</text>
</comment>
<gene>
    <name evidence="3" type="ORF">KSP40_PGU009885</name>
</gene>
<sequence>MPILTSAFFPGRRPADAGSPATGRPEIAGVDAGEPREVGGRRARLRRPPRCNAMQPQTPTRPPLATLGGGTVDLSIECAGVLERLVLAQAQECFFEKVIRDAKPPSICSKVARQVGLFYEEAYAALNVVPLNQYFDRAWISHVQLKAVQFYSEACYRFSLKPQEKEEISEEISRLKIGLSALNDARKFVKGVAPPLQRLLVRAATVSRDDINVSLPSLGFYFSVSRLCPLAAAHP</sequence>
<organism evidence="3 4">
    <name type="scientific">Platanthera guangdongensis</name>
    <dbReference type="NCBI Taxonomy" id="2320717"/>
    <lineage>
        <taxon>Eukaryota</taxon>
        <taxon>Viridiplantae</taxon>
        <taxon>Streptophyta</taxon>
        <taxon>Embryophyta</taxon>
        <taxon>Tracheophyta</taxon>
        <taxon>Spermatophyta</taxon>
        <taxon>Magnoliopsida</taxon>
        <taxon>Liliopsida</taxon>
        <taxon>Asparagales</taxon>
        <taxon>Orchidaceae</taxon>
        <taxon>Orchidoideae</taxon>
        <taxon>Orchideae</taxon>
        <taxon>Orchidinae</taxon>
        <taxon>Platanthera</taxon>
    </lineage>
</organism>
<accession>A0ABR2M601</accession>
<evidence type="ECO:0000313" key="4">
    <source>
        <dbReference type="Proteomes" id="UP001412067"/>
    </source>
</evidence>
<dbReference type="PANTHER" id="PTHR23030:SF30">
    <property type="entry name" value="TYROSINE-PROTEIN PHOSPHATASE NON-RECEPTOR TYPE 23"/>
    <property type="match status" value="1"/>
</dbReference>
<dbReference type="Pfam" id="PF03097">
    <property type="entry name" value="BRO1"/>
    <property type="match status" value="1"/>
</dbReference>
<dbReference type="Proteomes" id="UP001412067">
    <property type="component" value="Unassembled WGS sequence"/>
</dbReference>
<reference evidence="3 4" key="1">
    <citation type="journal article" date="2022" name="Nat. Plants">
        <title>Genomes of leafy and leafless Platanthera orchids illuminate the evolution of mycoheterotrophy.</title>
        <authorList>
            <person name="Li M.H."/>
            <person name="Liu K.W."/>
            <person name="Li Z."/>
            <person name="Lu H.C."/>
            <person name="Ye Q.L."/>
            <person name="Zhang D."/>
            <person name="Wang J.Y."/>
            <person name="Li Y.F."/>
            <person name="Zhong Z.M."/>
            <person name="Liu X."/>
            <person name="Yu X."/>
            <person name="Liu D.K."/>
            <person name="Tu X.D."/>
            <person name="Liu B."/>
            <person name="Hao Y."/>
            <person name="Liao X.Y."/>
            <person name="Jiang Y.T."/>
            <person name="Sun W.H."/>
            <person name="Chen J."/>
            <person name="Chen Y.Q."/>
            <person name="Ai Y."/>
            <person name="Zhai J.W."/>
            <person name="Wu S.S."/>
            <person name="Zhou Z."/>
            <person name="Hsiao Y.Y."/>
            <person name="Wu W.L."/>
            <person name="Chen Y.Y."/>
            <person name="Lin Y.F."/>
            <person name="Hsu J.L."/>
            <person name="Li C.Y."/>
            <person name="Wang Z.W."/>
            <person name="Zhao X."/>
            <person name="Zhong W.Y."/>
            <person name="Ma X.K."/>
            <person name="Ma L."/>
            <person name="Huang J."/>
            <person name="Chen G.Z."/>
            <person name="Huang M.Z."/>
            <person name="Huang L."/>
            <person name="Peng D.H."/>
            <person name="Luo Y.B."/>
            <person name="Zou S.Q."/>
            <person name="Chen S.P."/>
            <person name="Lan S."/>
            <person name="Tsai W.C."/>
            <person name="Van de Peer Y."/>
            <person name="Liu Z.J."/>
        </authorList>
    </citation>
    <scope>NUCLEOTIDE SEQUENCE [LARGE SCALE GENOMIC DNA]</scope>
    <source>
        <strain evidence="3">Lor288</strain>
    </source>
</reference>
<dbReference type="InterPro" id="IPR004328">
    <property type="entry name" value="BRO1_dom"/>
</dbReference>
<keyword evidence="4" id="KW-1185">Reference proteome</keyword>
<evidence type="ECO:0000259" key="2">
    <source>
        <dbReference type="PROSITE" id="PS51180"/>
    </source>
</evidence>
<feature type="domain" description="BRO1" evidence="2">
    <location>
        <begin position="51"/>
        <end position="235"/>
    </location>
</feature>
<dbReference type="InterPro" id="IPR038499">
    <property type="entry name" value="BRO1_sf"/>
</dbReference>
<proteinExistence type="predicted"/>
<dbReference type="PROSITE" id="PS51180">
    <property type="entry name" value="BRO1"/>
    <property type="match status" value="1"/>
</dbReference>
<dbReference type="PANTHER" id="PTHR23030">
    <property type="entry name" value="PCD6 INTERACTING PROTEIN-RELATED"/>
    <property type="match status" value="1"/>
</dbReference>
<name>A0ABR2M601_9ASPA</name>